<dbReference type="Proteomes" id="UP000483286">
    <property type="component" value="Unassembled WGS sequence"/>
</dbReference>
<evidence type="ECO:0000313" key="2">
    <source>
        <dbReference type="EMBL" id="MVN86589.1"/>
    </source>
</evidence>
<feature type="region of interest" description="Disordered" evidence="1">
    <location>
        <begin position="1"/>
        <end position="112"/>
    </location>
</feature>
<feature type="compositionally biased region" description="Basic and acidic residues" evidence="1">
    <location>
        <begin position="1"/>
        <end position="34"/>
    </location>
</feature>
<dbReference type="EMBL" id="WQLB01000007">
    <property type="protein sequence ID" value="MVN86589.1"/>
    <property type="molecule type" value="Genomic_DNA"/>
</dbReference>
<reference evidence="2 3" key="1">
    <citation type="submission" date="2019-12" db="EMBL/GenBank/DDBJ databases">
        <title>Deinococcus sp. HMF7620 Genome sequencing and assembly.</title>
        <authorList>
            <person name="Kang H."/>
            <person name="Kim H."/>
            <person name="Joh K."/>
        </authorList>
    </citation>
    <scope>NUCLEOTIDE SEQUENCE [LARGE SCALE GENOMIC DNA]</scope>
    <source>
        <strain evidence="2 3">HMF7620</strain>
    </source>
</reference>
<proteinExistence type="predicted"/>
<evidence type="ECO:0000256" key="1">
    <source>
        <dbReference type="SAM" id="MobiDB-lite"/>
    </source>
</evidence>
<dbReference type="AlphaFoldDB" id="A0A7C9HR07"/>
<keyword evidence="3" id="KW-1185">Reference proteome</keyword>
<protein>
    <submittedName>
        <fullName evidence="2">Uncharacterized protein</fullName>
    </submittedName>
</protein>
<gene>
    <name evidence="2" type="ORF">GO986_07400</name>
</gene>
<organism evidence="2 3">
    <name type="scientific">Deinococcus arboris</name>
    <dbReference type="NCBI Taxonomy" id="2682977"/>
    <lineage>
        <taxon>Bacteria</taxon>
        <taxon>Thermotogati</taxon>
        <taxon>Deinococcota</taxon>
        <taxon>Deinococci</taxon>
        <taxon>Deinococcales</taxon>
        <taxon>Deinococcaceae</taxon>
        <taxon>Deinococcus</taxon>
    </lineage>
</organism>
<evidence type="ECO:0000313" key="3">
    <source>
        <dbReference type="Proteomes" id="UP000483286"/>
    </source>
</evidence>
<comment type="caution">
    <text evidence="2">The sequence shown here is derived from an EMBL/GenBank/DDBJ whole genome shotgun (WGS) entry which is preliminary data.</text>
</comment>
<sequence>MTRDDHIDRDQGFAPEGEVRDDGTTGELVNDKMAAESILRADTMAESANPNDQPGFNDGRLGGSDFEDRQGTPNNDGDSDLEGRAEGGEGTHRSGGIDGGPERATPLPGTDK</sequence>
<name>A0A7C9HR07_9DEIO</name>
<feature type="compositionally biased region" description="Basic and acidic residues" evidence="1">
    <location>
        <begin position="81"/>
        <end position="92"/>
    </location>
</feature>
<dbReference type="RefSeq" id="WP_157458636.1">
    <property type="nucleotide sequence ID" value="NZ_WQLB01000007.1"/>
</dbReference>
<accession>A0A7C9HR07</accession>